<dbReference type="Proteomes" id="UP000887578">
    <property type="component" value="Unplaced"/>
</dbReference>
<dbReference type="Pfam" id="PF10321">
    <property type="entry name" value="7TM_GPCR_Srt"/>
    <property type="match status" value="1"/>
</dbReference>
<sequence length="111" mass="12828">MHTTSTVSDAQKLMTIQAIFVCGEMFAAPLLHIFMLFWEFPIFVEIFAHFSWICLHGDTPLIYFIYNKSLRQAVIEMVVSILKFPFIFIKNSLISKYINNHVEPVAAIIQS</sequence>
<dbReference type="WBParaSite" id="PDA_v2.g13382.t1">
    <property type="protein sequence ID" value="PDA_v2.g13382.t1"/>
    <property type="gene ID" value="PDA_v2.g13382"/>
</dbReference>
<name>A0A914P633_9BILA</name>
<proteinExistence type="predicted"/>
<keyword evidence="1" id="KW-0472">Membrane</keyword>
<evidence type="ECO:0000313" key="2">
    <source>
        <dbReference type="Proteomes" id="UP000887578"/>
    </source>
</evidence>
<keyword evidence="1" id="KW-1133">Transmembrane helix</keyword>
<organism evidence="2 3">
    <name type="scientific">Panagrolaimus davidi</name>
    <dbReference type="NCBI Taxonomy" id="227884"/>
    <lineage>
        <taxon>Eukaryota</taxon>
        <taxon>Metazoa</taxon>
        <taxon>Ecdysozoa</taxon>
        <taxon>Nematoda</taxon>
        <taxon>Chromadorea</taxon>
        <taxon>Rhabditida</taxon>
        <taxon>Tylenchina</taxon>
        <taxon>Panagrolaimomorpha</taxon>
        <taxon>Panagrolaimoidea</taxon>
        <taxon>Panagrolaimidae</taxon>
        <taxon>Panagrolaimus</taxon>
    </lineage>
</organism>
<protein>
    <submittedName>
        <fullName evidence="3">Uncharacterized protein</fullName>
    </submittedName>
</protein>
<feature type="transmembrane region" description="Helical" evidence="1">
    <location>
        <begin position="46"/>
        <end position="66"/>
    </location>
</feature>
<evidence type="ECO:0000256" key="1">
    <source>
        <dbReference type="SAM" id="Phobius"/>
    </source>
</evidence>
<dbReference type="InterPro" id="IPR019425">
    <property type="entry name" value="7TM_GPCR_serpentine_rcpt_Srt"/>
</dbReference>
<dbReference type="AlphaFoldDB" id="A0A914P633"/>
<evidence type="ECO:0000313" key="3">
    <source>
        <dbReference type="WBParaSite" id="PDA_v2.g13382.t1"/>
    </source>
</evidence>
<keyword evidence="2" id="KW-1185">Reference proteome</keyword>
<feature type="transmembrane region" description="Helical" evidence="1">
    <location>
        <begin position="18"/>
        <end position="40"/>
    </location>
</feature>
<reference evidence="3" key="1">
    <citation type="submission" date="2022-11" db="UniProtKB">
        <authorList>
            <consortium name="WormBaseParasite"/>
        </authorList>
    </citation>
    <scope>IDENTIFICATION</scope>
</reference>
<keyword evidence="1" id="KW-0812">Transmembrane</keyword>
<accession>A0A914P633</accession>